<organism evidence="1 2">
    <name type="scientific">Rhipicephalus microplus</name>
    <name type="common">Cattle tick</name>
    <name type="synonym">Boophilus microplus</name>
    <dbReference type="NCBI Taxonomy" id="6941"/>
    <lineage>
        <taxon>Eukaryota</taxon>
        <taxon>Metazoa</taxon>
        <taxon>Ecdysozoa</taxon>
        <taxon>Arthropoda</taxon>
        <taxon>Chelicerata</taxon>
        <taxon>Arachnida</taxon>
        <taxon>Acari</taxon>
        <taxon>Parasitiformes</taxon>
        <taxon>Ixodida</taxon>
        <taxon>Ixodoidea</taxon>
        <taxon>Ixodidae</taxon>
        <taxon>Rhipicephalinae</taxon>
        <taxon>Rhipicephalus</taxon>
        <taxon>Boophilus</taxon>
    </lineage>
</organism>
<dbReference type="EMBL" id="JABSTU010000004">
    <property type="protein sequence ID" value="KAH8033132.1"/>
    <property type="molecule type" value="Genomic_DNA"/>
</dbReference>
<keyword evidence="2" id="KW-1185">Reference proteome</keyword>
<protein>
    <submittedName>
        <fullName evidence="1">Uncharacterized protein</fullName>
    </submittedName>
</protein>
<reference evidence="1" key="1">
    <citation type="journal article" date="2020" name="Cell">
        <title>Large-Scale Comparative Analyses of Tick Genomes Elucidate Their Genetic Diversity and Vector Capacities.</title>
        <authorList>
            <consortium name="Tick Genome and Microbiome Consortium (TIGMIC)"/>
            <person name="Jia N."/>
            <person name="Wang J."/>
            <person name="Shi W."/>
            <person name="Du L."/>
            <person name="Sun Y."/>
            <person name="Zhan W."/>
            <person name="Jiang J.F."/>
            <person name="Wang Q."/>
            <person name="Zhang B."/>
            <person name="Ji P."/>
            <person name="Bell-Sakyi L."/>
            <person name="Cui X.M."/>
            <person name="Yuan T.T."/>
            <person name="Jiang B.G."/>
            <person name="Yang W.F."/>
            <person name="Lam T.T."/>
            <person name="Chang Q.C."/>
            <person name="Ding S.J."/>
            <person name="Wang X.J."/>
            <person name="Zhu J.G."/>
            <person name="Ruan X.D."/>
            <person name="Zhao L."/>
            <person name="Wei J.T."/>
            <person name="Ye R.Z."/>
            <person name="Que T.C."/>
            <person name="Du C.H."/>
            <person name="Zhou Y.H."/>
            <person name="Cheng J.X."/>
            <person name="Dai P.F."/>
            <person name="Guo W.B."/>
            <person name="Han X.H."/>
            <person name="Huang E.J."/>
            <person name="Li L.F."/>
            <person name="Wei W."/>
            <person name="Gao Y.C."/>
            <person name="Liu J.Z."/>
            <person name="Shao H.Z."/>
            <person name="Wang X."/>
            <person name="Wang C.C."/>
            <person name="Yang T.C."/>
            <person name="Huo Q.B."/>
            <person name="Li W."/>
            <person name="Chen H.Y."/>
            <person name="Chen S.E."/>
            <person name="Zhou L.G."/>
            <person name="Ni X.B."/>
            <person name="Tian J.H."/>
            <person name="Sheng Y."/>
            <person name="Liu T."/>
            <person name="Pan Y.S."/>
            <person name="Xia L.Y."/>
            <person name="Li J."/>
            <person name="Zhao F."/>
            <person name="Cao W.C."/>
        </authorList>
    </citation>
    <scope>NUCLEOTIDE SEQUENCE</scope>
    <source>
        <strain evidence="1">Rmic-2018</strain>
    </source>
</reference>
<dbReference type="Proteomes" id="UP000821866">
    <property type="component" value="Chromosome 2"/>
</dbReference>
<accession>A0A9J6EFR3</accession>
<reference evidence="1" key="2">
    <citation type="submission" date="2021-09" db="EMBL/GenBank/DDBJ databases">
        <authorList>
            <person name="Jia N."/>
            <person name="Wang J."/>
            <person name="Shi W."/>
            <person name="Du L."/>
            <person name="Sun Y."/>
            <person name="Zhan W."/>
            <person name="Jiang J."/>
            <person name="Wang Q."/>
            <person name="Zhang B."/>
            <person name="Ji P."/>
            <person name="Sakyi L.B."/>
            <person name="Cui X."/>
            <person name="Yuan T."/>
            <person name="Jiang B."/>
            <person name="Yang W."/>
            <person name="Lam T.T.-Y."/>
            <person name="Chang Q."/>
            <person name="Ding S."/>
            <person name="Wang X."/>
            <person name="Zhu J."/>
            <person name="Ruan X."/>
            <person name="Zhao L."/>
            <person name="Wei J."/>
            <person name="Que T."/>
            <person name="Du C."/>
            <person name="Cheng J."/>
            <person name="Dai P."/>
            <person name="Han X."/>
            <person name="Huang E."/>
            <person name="Gao Y."/>
            <person name="Liu J."/>
            <person name="Shao H."/>
            <person name="Ye R."/>
            <person name="Li L."/>
            <person name="Wei W."/>
            <person name="Wang X."/>
            <person name="Wang C."/>
            <person name="Huo Q."/>
            <person name="Li W."/>
            <person name="Guo W."/>
            <person name="Chen H."/>
            <person name="Chen S."/>
            <person name="Zhou L."/>
            <person name="Zhou L."/>
            <person name="Ni X."/>
            <person name="Tian J."/>
            <person name="Zhou Y."/>
            <person name="Sheng Y."/>
            <person name="Liu T."/>
            <person name="Pan Y."/>
            <person name="Xia L."/>
            <person name="Li J."/>
            <person name="Zhao F."/>
            <person name="Cao W."/>
        </authorList>
    </citation>
    <scope>NUCLEOTIDE SEQUENCE</scope>
    <source>
        <strain evidence="1">Rmic-2018</strain>
        <tissue evidence="1">Larvae</tissue>
    </source>
</reference>
<dbReference type="AlphaFoldDB" id="A0A9J6EFR3"/>
<comment type="caution">
    <text evidence="1">The sequence shown here is derived from an EMBL/GenBank/DDBJ whole genome shotgun (WGS) entry which is preliminary data.</text>
</comment>
<evidence type="ECO:0000313" key="2">
    <source>
        <dbReference type="Proteomes" id="UP000821866"/>
    </source>
</evidence>
<name>A0A9J6EFR3_RHIMP</name>
<evidence type="ECO:0000313" key="1">
    <source>
        <dbReference type="EMBL" id="KAH8033132.1"/>
    </source>
</evidence>
<proteinExistence type="predicted"/>
<gene>
    <name evidence="1" type="ORF">HPB51_007749</name>
</gene>
<sequence>MELVQRCDDDVEFLRSPCLVFAQVPEQGAQGLCGLREEDWHGAADDLIDSLQYTNANDGVERKIRRSENVKPLRDVSVERRIPDATQLRYVNVEGKISSARTRSRCEA</sequence>